<evidence type="ECO:0000313" key="4">
    <source>
        <dbReference type="Proteomes" id="UP001431784"/>
    </source>
</evidence>
<evidence type="ECO:0000259" key="2">
    <source>
        <dbReference type="Pfam" id="PF01970"/>
    </source>
</evidence>
<proteinExistence type="predicted"/>
<accession>A0ABT5TEI4</accession>
<evidence type="ECO:0000313" key="3">
    <source>
        <dbReference type="EMBL" id="MDD7973527.1"/>
    </source>
</evidence>
<feature type="transmembrane region" description="Helical" evidence="1">
    <location>
        <begin position="15"/>
        <end position="46"/>
    </location>
</feature>
<name>A0ABT5TEI4_9RHOB</name>
<dbReference type="RefSeq" id="WP_274354195.1">
    <property type="nucleotide sequence ID" value="NZ_JAQZSM010000037.1"/>
</dbReference>
<keyword evidence="4" id="KW-1185">Reference proteome</keyword>
<organism evidence="3 4">
    <name type="scientific">Roseinatronobacter alkalisoli</name>
    <dbReference type="NCBI Taxonomy" id="3028235"/>
    <lineage>
        <taxon>Bacteria</taxon>
        <taxon>Pseudomonadati</taxon>
        <taxon>Pseudomonadota</taxon>
        <taxon>Alphaproteobacteria</taxon>
        <taxon>Rhodobacterales</taxon>
        <taxon>Paracoccaceae</taxon>
        <taxon>Roseinatronobacter</taxon>
    </lineage>
</organism>
<feature type="transmembrane region" description="Helical" evidence="1">
    <location>
        <begin position="459"/>
        <end position="484"/>
    </location>
</feature>
<evidence type="ECO:0000256" key="1">
    <source>
        <dbReference type="SAM" id="Phobius"/>
    </source>
</evidence>
<comment type="caution">
    <text evidence="3">The sequence shown here is derived from an EMBL/GenBank/DDBJ whole genome shotgun (WGS) entry which is preliminary data.</text>
</comment>
<feature type="domain" description="DUF112" evidence="2">
    <location>
        <begin position="17"/>
        <end position="435"/>
    </location>
</feature>
<feature type="transmembrane region" description="Helical" evidence="1">
    <location>
        <begin position="249"/>
        <end position="277"/>
    </location>
</feature>
<reference evidence="3" key="1">
    <citation type="submission" date="2023-02" db="EMBL/GenBank/DDBJ databases">
        <title>Description of Roseinatronobacter alkalisoli sp. nov., an alkaliphilic bacerium isolated from soda soil.</title>
        <authorList>
            <person name="Wei W."/>
        </authorList>
    </citation>
    <scope>NUCLEOTIDE SEQUENCE</scope>
    <source>
        <strain evidence="3">HJB301</strain>
    </source>
</reference>
<keyword evidence="1" id="KW-0472">Membrane</keyword>
<feature type="transmembrane region" description="Helical" evidence="1">
    <location>
        <begin position="410"/>
        <end position="439"/>
    </location>
</feature>
<keyword evidence="1" id="KW-0812">Transmembrane</keyword>
<sequence>MNSVFHALGSLADPFILFIVVAGTAAGIIVGALPGLGSVLAITLALPLTFVLPPEASIILLLALYCGSIYGGSLSAILINTPGTPQSAATLLDGFPMMKKGRGAEAMGWATVGSAIGGLLSTVLLILAAPVLAKFGLRFGPIEYFALGVFALTCVVAISTEAPLKGLLACVLGLLLATIGQDPLTGGMRLTFSSFELSAGIGLVPLLVGLFALSEVFWRLSSGLGPPPAKVGAGFKLPGLRDLISRWRILLRSALIGTGVGTLPGVGATAASLISYAEARRVSPNREQFGQGEPDGILASETANNAVTSGALVPTLALGIPGDPITAVMLGALTLQGVTPGPQLFTDNPDLTTFIFLGLFVVNIAMLLLGMAICPLVSRLIRIPEPLLLSGVVILIAIGTYSVSYNPFDMLVLLIAGIGGYALRVLHFPLAPIVIGFVLGGMIEQSLRQGLILTDGSFLAFLASPIAAVLFFLTIAFCTVPPLLARSKARYRDG</sequence>
<dbReference type="Pfam" id="PF01970">
    <property type="entry name" value="TctA"/>
    <property type="match status" value="1"/>
</dbReference>
<feature type="transmembrane region" description="Helical" evidence="1">
    <location>
        <begin position="354"/>
        <end position="374"/>
    </location>
</feature>
<dbReference type="PANTHER" id="PTHR35342:SF5">
    <property type="entry name" value="TRICARBOXYLIC TRANSPORT PROTEIN"/>
    <property type="match status" value="1"/>
</dbReference>
<feature type="transmembrane region" description="Helical" evidence="1">
    <location>
        <begin position="197"/>
        <end position="218"/>
    </location>
</feature>
<dbReference type="PANTHER" id="PTHR35342">
    <property type="entry name" value="TRICARBOXYLIC TRANSPORT PROTEIN"/>
    <property type="match status" value="1"/>
</dbReference>
<feature type="transmembrane region" description="Helical" evidence="1">
    <location>
        <begin position="386"/>
        <end position="404"/>
    </location>
</feature>
<dbReference type="Proteomes" id="UP001431784">
    <property type="component" value="Unassembled WGS sequence"/>
</dbReference>
<dbReference type="EMBL" id="JAQZSM010000037">
    <property type="protein sequence ID" value="MDD7973527.1"/>
    <property type="molecule type" value="Genomic_DNA"/>
</dbReference>
<gene>
    <name evidence="3" type="ORF">PUT78_20920</name>
</gene>
<feature type="transmembrane region" description="Helical" evidence="1">
    <location>
        <begin position="106"/>
        <end position="132"/>
    </location>
</feature>
<feature type="transmembrane region" description="Helical" evidence="1">
    <location>
        <begin position="58"/>
        <end position="79"/>
    </location>
</feature>
<keyword evidence="1" id="KW-1133">Transmembrane helix</keyword>
<protein>
    <submittedName>
        <fullName evidence="3">Tripartite tricarboxylate transporter permease</fullName>
    </submittedName>
</protein>
<feature type="transmembrane region" description="Helical" evidence="1">
    <location>
        <begin position="144"/>
        <end position="177"/>
    </location>
</feature>
<dbReference type="InterPro" id="IPR002823">
    <property type="entry name" value="DUF112_TM"/>
</dbReference>